<dbReference type="PROSITE" id="PS51585">
    <property type="entry name" value="SAM_MT_TPMT"/>
    <property type="match status" value="1"/>
</dbReference>
<keyword evidence="7" id="KW-1185">Reference proteome</keyword>
<proteinExistence type="predicted"/>
<dbReference type="InterPro" id="IPR008854">
    <property type="entry name" value="TPMT"/>
</dbReference>
<keyword evidence="4" id="KW-0949">S-adenosyl-L-methionine</keyword>
<dbReference type="SUPFAM" id="SSF53335">
    <property type="entry name" value="S-adenosyl-L-methionine-dependent methyltransferases"/>
    <property type="match status" value="1"/>
</dbReference>
<evidence type="ECO:0000256" key="4">
    <source>
        <dbReference type="ARBA" id="ARBA00022691"/>
    </source>
</evidence>
<accession>A0A1V6TD61</accession>
<protein>
    <recommendedName>
        <fullName evidence="8">Thiol methyltransferase</fullName>
    </recommendedName>
</protein>
<sequence>MTAPTNIDPKDVQAHLAQFKGDKYRDGWASLWDKGNGLPWDKGFPNPALEDALVQRRATIGGAIGQDAQGQSYRRKALVPGCGRGVDVLLLASFGFDAYGLEYSATAVEACKKEQAENHSWYRVRDQSIGQGNVTFIQGDFFDDAWLQKIGVALNGFDIIYDYTFFCALDPSMRPKWALRHTQLLSPSPAGNLICLEFPRHKDPKAAGPPYPSSSEAYMEHLSHPGEDIPYNEQGLIKQDPLRAPSKAGLERVAYWQPERTHETGQGENGKIEDRVSIWRRRN</sequence>
<evidence type="ECO:0008006" key="8">
    <source>
        <dbReference type="Google" id="ProtNLM"/>
    </source>
</evidence>
<dbReference type="Proteomes" id="UP000191285">
    <property type="component" value="Unassembled WGS sequence"/>
</dbReference>
<dbReference type="InterPro" id="IPR029063">
    <property type="entry name" value="SAM-dependent_MTases_sf"/>
</dbReference>
<gene>
    <name evidence="6" type="ORF">PENSTE_c007G02202</name>
</gene>
<dbReference type="GO" id="GO:0008757">
    <property type="term" value="F:S-adenosylmethionine-dependent methyltransferase activity"/>
    <property type="evidence" value="ECO:0007669"/>
    <property type="project" value="InterPro"/>
</dbReference>
<evidence type="ECO:0000256" key="5">
    <source>
        <dbReference type="SAM" id="MobiDB-lite"/>
    </source>
</evidence>
<organism evidence="6 7">
    <name type="scientific">Penicillium steckii</name>
    <dbReference type="NCBI Taxonomy" id="303698"/>
    <lineage>
        <taxon>Eukaryota</taxon>
        <taxon>Fungi</taxon>
        <taxon>Dikarya</taxon>
        <taxon>Ascomycota</taxon>
        <taxon>Pezizomycotina</taxon>
        <taxon>Eurotiomycetes</taxon>
        <taxon>Eurotiomycetidae</taxon>
        <taxon>Eurotiales</taxon>
        <taxon>Aspergillaceae</taxon>
        <taxon>Penicillium</taxon>
    </lineage>
</organism>
<keyword evidence="3" id="KW-0808">Transferase</keyword>
<feature type="region of interest" description="Disordered" evidence="5">
    <location>
        <begin position="257"/>
        <end position="283"/>
    </location>
</feature>
<evidence type="ECO:0000256" key="1">
    <source>
        <dbReference type="ARBA" id="ARBA00022553"/>
    </source>
</evidence>
<dbReference type="Gene3D" id="3.40.50.150">
    <property type="entry name" value="Vaccinia Virus protein VP39"/>
    <property type="match status" value="1"/>
</dbReference>
<dbReference type="STRING" id="303698.A0A1V6TD61"/>
<dbReference type="Pfam" id="PF05724">
    <property type="entry name" value="TPMT"/>
    <property type="match status" value="1"/>
</dbReference>
<name>A0A1V6TD61_9EURO</name>
<comment type="caution">
    <text evidence="6">The sequence shown here is derived from an EMBL/GenBank/DDBJ whole genome shotgun (WGS) entry which is preliminary data.</text>
</comment>
<dbReference type="CDD" id="cd02440">
    <property type="entry name" value="AdoMet_MTases"/>
    <property type="match status" value="1"/>
</dbReference>
<evidence type="ECO:0000256" key="3">
    <source>
        <dbReference type="ARBA" id="ARBA00022679"/>
    </source>
</evidence>
<evidence type="ECO:0000313" key="6">
    <source>
        <dbReference type="EMBL" id="OQE24277.1"/>
    </source>
</evidence>
<dbReference type="OrthoDB" id="276151at2759"/>
<dbReference type="FunFam" id="3.40.50.150:FF:000438">
    <property type="entry name" value="Probable thiol methyltransferase 2"/>
    <property type="match status" value="1"/>
</dbReference>
<evidence type="ECO:0000313" key="7">
    <source>
        <dbReference type="Proteomes" id="UP000191285"/>
    </source>
</evidence>
<keyword evidence="2" id="KW-0489">Methyltransferase</keyword>
<reference evidence="7" key="1">
    <citation type="journal article" date="2017" name="Nat. Microbiol.">
        <title>Global analysis of biosynthetic gene clusters reveals vast potential of secondary metabolite production in Penicillium species.</title>
        <authorList>
            <person name="Nielsen J.C."/>
            <person name="Grijseels S."/>
            <person name="Prigent S."/>
            <person name="Ji B."/>
            <person name="Dainat J."/>
            <person name="Nielsen K.F."/>
            <person name="Frisvad J.C."/>
            <person name="Workman M."/>
            <person name="Nielsen J."/>
        </authorList>
    </citation>
    <scope>NUCLEOTIDE SEQUENCE [LARGE SCALE GENOMIC DNA]</scope>
    <source>
        <strain evidence="7">IBT 24891</strain>
    </source>
</reference>
<feature type="compositionally biased region" description="Basic and acidic residues" evidence="5">
    <location>
        <begin position="259"/>
        <end position="277"/>
    </location>
</feature>
<keyword evidence="1" id="KW-0597">Phosphoprotein</keyword>
<dbReference type="PANTHER" id="PTHR32183:SF6">
    <property type="entry name" value="CYSTEINE SULFINATE DESULFINASE_CYSTEINE DESULFURASE AND RELATED ENZYMES"/>
    <property type="match status" value="1"/>
</dbReference>
<evidence type="ECO:0000256" key="2">
    <source>
        <dbReference type="ARBA" id="ARBA00022603"/>
    </source>
</evidence>
<dbReference type="PANTHER" id="PTHR32183">
    <property type="match status" value="1"/>
</dbReference>
<dbReference type="GO" id="GO:0032259">
    <property type="term" value="P:methylation"/>
    <property type="evidence" value="ECO:0007669"/>
    <property type="project" value="UniProtKB-KW"/>
</dbReference>
<dbReference type="EMBL" id="MLKD01000007">
    <property type="protein sequence ID" value="OQE24277.1"/>
    <property type="molecule type" value="Genomic_DNA"/>
</dbReference>
<dbReference type="AlphaFoldDB" id="A0A1V6TD61"/>